<organism evidence="1 2">
    <name type="scientific">Emiliania huxleyi (strain CCMP1516)</name>
    <dbReference type="NCBI Taxonomy" id="280463"/>
    <lineage>
        <taxon>Eukaryota</taxon>
        <taxon>Haptista</taxon>
        <taxon>Haptophyta</taxon>
        <taxon>Prymnesiophyceae</taxon>
        <taxon>Isochrysidales</taxon>
        <taxon>Noelaerhabdaceae</taxon>
        <taxon>Emiliania</taxon>
    </lineage>
</organism>
<evidence type="ECO:0008006" key="3">
    <source>
        <dbReference type="Google" id="ProtNLM"/>
    </source>
</evidence>
<dbReference type="KEGG" id="ehx:EMIHUDRAFT_455467"/>
<reference evidence="1" key="2">
    <citation type="submission" date="2024-10" db="UniProtKB">
        <authorList>
            <consortium name="EnsemblProtists"/>
        </authorList>
    </citation>
    <scope>IDENTIFICATION</scope>
</reference>
<reference evidence="2" key="1">
    <citation type="journal article" date="2013" name="Nature">
        <title>Pan genome of the phytoplankton Emiliania underpins its global distribution.</title>
        <authorList>
            <person name="Read B.A."/>
            <person name="Kegel J."/>
            <person name="Klute M.J."/>
            <person name="Kuo A."/>
            <person name="Lefebvre S.C."/>
            <person name="Maumus F."/>
            <person name="Mayer C."/>
            <person name="Miller J."/>
            <person name="Monier A."/>
            <person name="Salamov A."/>
            <person name="Young J."/>
            <person name="Aguilar M."/>
            <person name="Claverie J.M."/>
            <person name="Frickenhaus S."/>
            <person name="Gonzalez K."/>
            <person name="Herman E.K."/>
            <person name="Lin Y.C."/>
            <person name="Napier J."/>
            <person name="Ogata H."/>
            <person name="Sarno A.F."/>
            <person name="Shmutz J."/>
            <person name="Schroeder D."/>
            <person name="de Vargas C."/>
            <person name="Verret F."/>
            <person name="von Dassow P."/>
            <person name="Valentin K."/>
            <person name="Van de Peer Y."/>
            <person name="Wheeler G."/>
            <person name="Dacks J.B."/>
            <person name="Delwiche C.F."/>
            <person name="Dyhrman S.T."/>
            <person name="Glockner G."/>
            <person name="John U."/>
            <person name="Richards T."/>
            <person name="Worden A.Z."/>
            <person name="Zhang X."/>
            <person name="Grigoriev I.V."/>
            <person name="Allen A.E."/>
            <person name="Bidle K."/>
            <person name="Borodovsky M."/>
            <person name="Bowler C."/>
            <person name="Brownlee C."/>
            <person name="Cock J.M."/>
            <person name="Elias M."/>
            <person name="Gladyshev V.N."/>
            <person name="Groth M."/>
            <person name="Guda C."/>
            <person name="Hadaegh A."/>
            <person name="Iglesias-Rodriguez M.D."/>
            <person name="Jenkins J."/>
            <person name="Jones B.M."/>
            <person name="Lawson T."/>
            <person name="Leese F."/>
            <person name="Lindquist E."/>
            <person name="Lobanov A."/>
            <person name="Lomsadze A."/>
            <person name="Malik S.B."/>
            <person name="Marsh M.E."/>
            <person name="Mackinder L."/>
            <person name="Mock T."/>
            <person name="Mueller-Roeber B."/>
            <person name="Pagarete A."/>
            <person name="Parker M."/>
            <person name="Probert I."/>
            <person name="Quesneville H."/>
            <person name="Raines C."/>
            <person name="Rensing S.A."/>
            <person name="Riano-Pachon D.M."/>
            <person name="Richier S."/>
            <person name="Rokitta S."/>
            <person name="Shiraiwa Y."/>
            <person name="Soanes D.M."/>
            <person name="van der Giezen M."/>
            <person name="Wahlund T.M."/>
            <person name="Williams B."/>
            <person name="Wilson W."/>
            <person name="Wolfe G."/>
            <person name="Wurch L.L."/>
        </authorList>
    </citation>
    <scope>NUCLEOTIDE SEQUENCE</scope>
</reference>
<protein>
    <recommendedName>
        <fullName evidence="3">SMP-LTD domain-containing protein</fullName>
    </recommendedName>
</protein>
<dbReference type="HOGENOM" id="CLU_881197_0_0_1"/>
<dbReference type="PaxDb" id="2903-EOD34832"/>
<sequence length="316" mass="34621">MSATAATKAAPAKAKPSMKYVQLKREKNNFVPPKPSQIDRDESARSRDFWGVPMPDIQGAVGGWIDAAGQAANEHVRPQLEKYVNDIIYQANERGMLTKVVNDALRARANEDSPIIIPITLGRLKLGFHWPGAKADGVEEDVVGEIHSLEAPAVAKGWEEEPVKNVNLNPNSLAAMATNQGPLRLSLEMPRMEFSTAEQLRMRVMYGLCCGPQCFPAASAGLFTTKLEDIKVECEWRPFGGDGEAPNDLNLKFTQMHVQGVENQFRVLGCITPACMGCFFPVQLSAQSLLGFGKGDTFSIPNPIEWAPESFPLPKL</sequence>
<evidence type="ECO:0000313" key="2">
    <source>
        <dbReference type="Proteomes" id="UP000013827"/>
    </source>
</evidence>
<dbReference type="EnsemblProtists" id="EOD34832">
    <property type="protein sequence ID" value="EOD34832"/>
    <property type="gene ID" value="EMIHUDRAFT_455467"/>
</dbReference>
<evidence type="ECO:0000313" key="1">
    <source>
        <dbReference type="EnsemblProtists" id="EOD34832"/>
    </source>
</evidence>
<keyword evidence="2" id="KW-1185">Reference proteome</keyword>
<dbReference type="GeneID" id="17280102"/>
<accession>A0A0D3KGE7</accession>
<name>A0A0D3KGE7_EMIH1</name>
<dbReference type="Proteomes" id="UP000013827">
    <property type="component" value="Unassembled WGS sequence"/>
</dbReference>
<dbReference type="RefSeq" id="XP_005787261.1">
    <property type="nucleotide sequence ID" value="XM_005787204.1"/>
</dbReference>
<dbReference type="AlphaFoldDB" id="A0A0D3KGE7"/>
<proteinExistence type="predicted"/>